<evidence type="ECO:0000313" key="1">
    <source>
        <dbReference type="EMBL" id="QRW21887.1"/>
    </source>
</evidence>
<dbReference type="GeneID" id="67029155"/>
<dbReference type="KEGG" id="rsx:RhiXN_06876"/>
<dbReference type="RefSeq" id="XP_043182124.1">
    <property type="nucleotide sequence ID" value="XM_043326692.1"/>
</dbReference>
<proteinExistence type="predicted"/>
<dbReference type="EMBL" id="CP059664">
    <property type="protein sequence ID" value="QRW21887.1"/>
    <property type="molecule type" value="Genomic_DNA"/>
</dbReference>
<evidence type="ECO:0000313" key="2">
    <source>
        <dbReference type="Proteomes" id="UP000650533"/>
    </source>
</evidence>
<dbReference type="Proteomes" id="UP000650533">
    <property type="component" value="Chromosome 7"/>
</dbReference>
<dbReference type="AlphaFoldDB" id="A0A8H8P1C0"/>
<gene>
    <name evidence="1" type="ORF">RhiXN_06876</name>
</gene>
<name>A0A8H8P1C0_9AGAM</name>
<organism evidence="1 2">
    <name type="scientific">Rhizoctonia solani</name>
    <dbReference type="NCBI Taxonomy" id="456999"/>
    <lineage>
        <taxon>Eukaryota</taxon>
        <taxon>Fungi</taxon>
        <taxon>Dikarya</taxon>
        <taxon>Basidiomycota</taxon>
        <taxon>Agaricomycotina</taxon>
        <taxon>Agaricomycetes</taxon>
        <taxon>Cantharellales</taxon>
        <taxon>Ceratobasidiaceae</taxon>
        <taxon>Rhizoctonia</taxon>
    </lineage>
</organism>
<sequence>MDAGDRGLLAKQQHCSHHKERPLELCYCARCKGQVKQKVATINNHQLCYPHPIKNLPAQPLGVDETVIVPQYLEPVRSGIIPNEQGLNQQLFCSSLEPQSPTPSGAGQARDCASPNPPLLPCILENYQPPVPLGDPERLNDPEEGIKPSLLAAAEELKHVYDFNELIDNSGNLDNNHLDYLFDNMLNDTDFGLPDVQEQDTGVLP</sequence>
<accession>A0A8H8P1C0</accession>
<reference evidence="1" key="1">
    <citation type="submission" date="2020-05" db="EMBL/GenBank/DDBJ databases">
        <title>Evolutionary and genomic comparisons of hybrid uninucleate and nonhybrid Rhizoctonia fungi.</title>
        <authorList>
            <person name="Li C."/>
            <person name="Chen X."/>
        </authorList>
    </citation>
    <scope>NUCLEOTIDE SEQUENCE</scope>
    <source>
        <strain evidence="1">AG-1 IA</strain>
    </source>
</reference>
<protein>
    <submittedName>
        <fullName evidence="1">Uncharacterized protein</fullName>
    </submittedName>
</protein>